<dbReference type="SMART" id="SM00409">
    <property type="entry name" value="IG"/>
    <property type="match status" value="1"/>
</dbReference>
<evidence type="ECO:0000259" key="10">
    <source>
        <dbReference type="PROSITE" id="PS50835"/>
    </source>
</evidence>
<dbReference type="Gene3D" id="2.60.40.10">
    <property type="entry name" value="Immunoglobulins"/>
    <property type="match status" value="1"/>
</dbReference>
<evidence type="ECO:0000256" key="1">
    <source>
        <dbReference type="ARBA" id="ARBA00004313"/>
    </source>
</evidence>
<dbReference type="InterPro" id="IPR013783">
    <property type="entry name" value="Ig-like_fold"/>
</dbReference>
<keyword evidence="4" id="KW-1043">Host membrane</keyword>
<organismHost>
    <name type="scientific">Apodemus sylvaticus</name>
    <name type="common">European woodmouse</name>
    <dbReference type="NCBI Taxonomy" id="10129"/>
</organismHost>
<protein>
    <recommendedName>
        <fullName evidence="7">Hemagglutinin</fullName>
    </recommendedName>
</protein>
<keyword evidence="5" id="KW-0261">Viral envelope protein</keyword>
<keyword evidence="9" id="KW-1133">Transmembrane helix</keyword>
<keyword evidence="5" id="KW-0946">Virion</keyword>
<keyword evidence="3" id="KW-0348">Hemagglutinin</keyword>
<gene>
    <name evidence="11" type="primary">CPXV194</name>
</gene>
<evidence type="ECO:0000256" key="6">
    <source>
        <dbReference type="ARBA" id="ARBA00022921"/>
    </source>
</evidence>
<evidence type="ECO:0000256" key="4">
    <source>
        <dbReference type="ARBA" id="ARBA00022870"/>
    </source>
</evidence>
<keyword evidence="6" id="KW-0426">Late protein</keyword>
<keyword evidence="9" id="KW-0812">Transmembrane</keyword>
<evidence type="ECO:0000313" key="11">
    <source>
        <dbReference type="EMBL" id="SNB50848.1"/>
    </source>
</evidence>
<keyword evidence="9" id="KW-0472">Membrane</keyword>
<organismHost>
    <name type="scientific">Microtus agrestis</name>
    <name type="common">Short-tailed field vole</name>
    <dbReference type="NCBI Taxonomy" id="29092"/>
</organismHost>
<organismHost>
    <name type="scientific">Homo sapiens</name>
    <name type="common">Human</name>
    <dbReference type="NCBI Taxonomy" id="9606"/>
</organismHost>
<dbReference type="InterPro" id="IPR036179">
    <property type="entry name" value="Ig-like_dom_sf"/>
</dbReference>
<organismHost>
    <name type="scientific">Myodes glareolus</name>
    <name type="common">Bank vole</name>
    <name type="synonym">Clethrionomys glareolus</name>
    <dbReference type="NCBI Taxonomy" id="447135"/>
</organismHost>
<dbReference type="InterPro" id="IPR003599">
    <property type="entry name" value="Ig_sub"/>
</dbReference>
<name>A0A212PVJ3_COWPX</name>
<feature type="region of interest" description="Disordered" evidence="8">
    <location>
        <begin position="220"/>
        <end position="252"/>
    </location>
</feature>
<organism evidence="11">
    <name type="scientific">Cowpox virus</name>
    <name type="common">CPV</name>
    <dbReference type="NCBI Taxonomy" id="10243"/>
    <lineage>
        <taxon>Viruses</taxon>
        <taxon>Varidnaviria</taxon>
        <taxon>Bamfordvirae</taxon>
        <taxon>Nucleocytoviricota</taxon>
        <taxon>Pokkesviricetes</taxon>
        <taxon>Chitovirales</taxon>
        <taxon>Poxviridae</taxon>
        <taxon>Chordopoxvirinae</taxon>
        <taxon>Orthopoxvirus</taxon>
        <taxon>Orthopoxvirus cowpox</taxon>
    </lineage>
</organism>
<comment type="subcellular location">
    <subcellularLocation>
        <location evidence="1">Host membrane</location>
        <topology evidence="1">Single-pass type I membrane protein</topology>
    </subcellularLocation>
    <subcellularLocation>
        <location evidence="2">Virion membrane</location>
        <topology evidence="2">Single-pass type I membrane protein</topology>
    </subcellularLocation>
</comment>
<evidence type="ECO:0000256" key="7">
    <source>
        <dbReference type="ARBA" id="ARBA00030815"/>
    </source>
</evidence>
<dbReference type="Proteomes" id="UP000272949">
    <property type="component" value="Segment"/>
</dbReference>
<accession>A0A212PVJ3</accession>
<dbReference type="SUPFAM" id="SSF48726">
    <property type="entry name" value="Immunoglobulin"/>
    <property type="match status" value="1"/>
</dbReference>
<organismHost>
    <name type="scientific">Mus musculus</name>
    <name type="common">Mouse</name>
    <dbReference type="NCBI Taxonomy" id="10090"/>
</organismHost>
<organismHost>
    <name type="scientific">Bos taurus</name>
    <name type="common">Bovine</name>
    <dbReference type="NCBI Taxonomy" id="9913"/>
</organismHost>
<dbReference type="PROSITE" id="PS50835">
    <property type="entry name" value="IG_LIKE"/>
    <property type="match status" value="1"/>
</dbReference>
<dbReference type="GO" id="GO:0033644">
    <property type="term" value="C:host cell membrane"/>
    <property type="evidence" value="ECO:0007669"/>
    <property type="project" value="UniProtKB-SubCell"/>
</dbReference>
<reference evidence="11" key="1">
    <citation type="submission" date="2017-06" db="EMBL/GenBank/DDBJ databases">
        <authorList>
            <person name="Kim H.J."/>
            <person name="Triplett B.A."/>
        </authorList>
    </citation>
    <scope>NUCLEOTIDE SEQUENCE</scope>
    <source>
        <strain evidence="11">Ger/2015/Cat4</strain>
    </source>
</reference>
<evidence type="ECO:0000256" key="3">
    <source>
        <dbReference type="ARBA" id="ARBA00022546"/>
    </source>
</evidence>
<feature type="transmembrane region" description="Helical" evidence="9">
    <location>
        <begin position="313"/>
        <end position="335"/>
    </location>
</feature>
<organismHost>
    <name type="scientific">Felis catus</name>
    <name type="common">Cat</name>
    <name type="synonym">Felis silvestris catus</name>
    <dbReference type="NCBI Taxonomy" id="9685"/>
</organismHost>
<dbReference type="InterPro" id="IPR007110">
    <property type="entry name" value="Ig-like_dom"/>
</dbReference>
<dbReference type="GO" id="GO:0019031">
    <property type="term" value="C:viral envelope"/>
    <property type="evidence" value="ECO:0007669"/>
    <property type="project" value="UniProtKB-KW"/>
</dbReference>
<sequence length="348" mass="38296">MARLSILLLLISLVYATPYPQTQISKKIGDDATLSCSRNNTSDYVVMSAWYKEPNSIILLAAKSDVLYFDKYTKDKISYDSPYDDLVTTITIKSLTAGDAGTYVCAFFMTSTTNDTDKIDYEEYSTELIVNTDSESTIDVILSGSTHSPETISEKPEDIDNSNCSSAFEIATPEPITDNEEDHTVTYTSENINTVSTTSGESTTDETTEPITDNEEDHTVTYTSENINTVSTTSGESTTDETTEPITDNEEDHAVSYTTVSTSSGIVTTKSTTDDADLYDTYNDNESSTVSPTTVENITKSIGKYSTKDYVEVFGIAALIILSAVAVFCITYYICNKRSRKYKTENKV</sequence>
<evidence type="ECO:0000256" key="5">
    <source>
        <dbReference type="ARBA" id="ARBA00022879"/>
    </source>
</evidence>
<feature type="domain" description="Ig-like" evidence="10">
    <location>
        <begin position="18"/>
        <end position="105"/>
    </location>
</feature>
<dbReference type="EMBL" id="LT896731">
    <property type="protein sequence ID" value="SNB50848.1"/>
    <property type="molecule type" value="Genomic_DNA"/>
</dbReference>
<feature type="compositionally biased region" description="Acidic residues" evidence="8">
    <location>
        <begin position="238"/>
        <end position="251"/>
    </location>
</feature>
<evidence type="ECO:0000256" key="9">
    <source>
        <dbReference type="SAM" id="Phobius"/>
    </source>
</evidence>
<evidence type="ECO:0000256" key="8">
    <source>
        <dbReference type="SAM" id="MobiDB-lite"/>
    </source>
</evidence>
<dbReference type="Pfam" id="PF07686">
    <property type="entry name" value="V-set"/>
    <property type="match status" value="1"/>
</dbReference>
<evidence type="ECO:0000256" key="2">
    <source>
        <dbReference type="ARBA" id="ARBA00004563"/>
    </source>
</evidence>
<proteinExistence type="predicted"/>
<dbReference type="GO" id="GO:0055036">
    <property type="term" value="C:virion membrane"/>
    <property type="evidence" value="ECO:0007669"/>
    <property type="project" value="UniProtKB-SubCell"/>
</dbReference>
<organismHost>
    <name type="scientific">Loxodonta africana</name>
    <name type="common">African elephant</name>
    <dbReference type="NCBI Taxonomy" id="9785"/>
</organismHost>
<dbReference type="InterPro" id="IPR013106">
    <property type="entry name" value="Ig_V-set"/>
</dbReference>